<dbReference type="GeneID" id="54780897"/>
<comment type="similarity">
    <text evidence="1">Belongs to the cytidylyltransferase family.</text>
</comment>
<feature type="compositionally biased region" description="Basic residues" evidence="12">
    <location>
        <begin position="438"/>
        <end position="447"/>
    </location>
</feature>
<dbReference type="EMBL" id="SWFT01000066">
    <property type="protein sequence ID" value="KAA8903734.1"/>
    <property type="molecule type" value="Genomic_DNA"/>
</dbReference>
<feature type="domain" description="Cytidyltransferase-like" evidence="13">
    <location>
        <begin position="104"/>
        <end position="231"/>
    </location>
</feature>
<dbReference type="InterPro" id="IPR004821">
    <property type="entry name" value="Cyt_trans-like"/>
</dbReference>
<evidence type="ECO:0000256" key="11">
    <source>
        <dbReference type="ARBA" id="ARBA00080967"/>
    </source>
</evidence>
<keyword evidence="8" id="KW-1208">Phospholipid metabolism</keyword>
<dbReference type="GO" id="GO:0004105">
    <property type="term" value="F:choline-phosphate cytidylyltransferase activity"/>
    <property type="evidence" value="ECO:0007669"/>
    <property type="project" value="UniProtKB-EC"/>
</dbReference>
<dbReference type="AlphaFoldDB" id="A0A642UXF2"/>
<evidence type="ECO:0000313" key="15">
    <source>
        <dbReference type="Proteomes" id="UP000449547"/>
    </source>
</evidence>
<evidence type="ECO:0000256" key="3">
    <source>
        <dbReference type="ARBA" id="ARBA00022553"/>
    </source>
</evidence>
<sequence length="447" mass="50583">MSEAQHKPLRKTLSMEALAAKIPLFRKKRARDSGDDAQSTSTDASGTAPEPKRAKVAQPNSPQQAEFDKREKELDAELPEELRKFRPKGYKFNLPPKGRPIRIYADGVFDLFHLGHMKQLEQAKKAFPNVQLVCGIPSDTETHKRKGLTVLSDKDRCETLKHCRWVDEVIPNAPWFVTPEFLEKHNIDYVAHDDLPYAAAEADDIYEPIKKQGKFLATQRTEGISTSDIISKIIRDYDKYLMRNFARGATRKELNVSWLKKNELDFKKNIQDFRGYWTKNKNNLNNVSKDLYEEIREYLRNKTMDMQQLLSEDSRSPLEKFAQKYMGNANKDLNFLKWISGDGTNDSDDEILPIKIPEVPQTPKKLSANGTIEVTPVTSPAKATKTPSKTPSKTPLKNSVKSTPVKAISAKGTPSKATPQKIHTPKSAIKVAKPVSKTPKKTPKKTV</sequence>
<dbReference type="OrthoDB" id="17102at2759"/>
<dbReference type="NCBIfam" id="TIGR00125">
    <property type="entry name" value="cyt_tran_rel"/>
    <property type="match status" value="1"/>
</dbReference>
<feature type="region of interest" description="Disordered" evidence="12">
    <location>
        <begin position="375"/>
        <end position="447"/>
    </location>
</feature>
<keyword evidence="4" id="KW-0808">Transferase</keyword>
<evidence type="ECO:0000256" key="9">
    <source>
        <dbReference type="ARBA" id="ARBA00026101"/>
    </source>
</evidence>
<evidence type="ECO:0000256" key="5">
    <source>
        <dbReference type="ARBA" id="ARBA00022695"/>
    </source>
</evidence>
<evidence type="ECO:0000256" key="6">
    <source>
        <dbReference type="ARBA" id="ARBA00023098"/>
    </source>
</evidence>
<keyword evidence="5" id="KW-0548">Nucleotidyltransferase</keyword>
<dbReference type="Proteomes" id="UP000449547">
    <property type="component" value="Unassembled WGS sequence"/>
</dbReference>
<dbReference type="Gene3D" id="3.40.50.620">
    <property type="entry name" value="HUPs"/>
    <property type="match status" value="1"/>
</dbReference>
<keyword evidence="2" id="KW-0444">Lipid biosynthesis</keyword>
<gene>
    <name evidence="14" type="ORF">DIURU_002246</name>
</gene>
<dbReference type="GO" id="GO:0031210">
    <property type="term" value="F:phosphatidylcholine binding"/>
    <property type="evidence" value="ECO:0007669"/>
    <property type="project" value="TreeGrafter"/>
</dbReference>
<keyword evidence="3" id="KW-0597">Phosphoprotein</keyword>
<keyword evidence="15" id="KW-1185">Reference proteome</keyword>
<keyword evidence="6" id="KW-0443">Lipid metabolism</keyword>
<feature type="compositionally biased region" description="Polar residues" evidence="12">
    <location>
        <begin position="36"/>
        <end position="45"/>
    </location>
</feature>
<evidence type="ECO:0000256" key="2">
    <source>
        <dbReference type="ARBA" id="ARBA00022516"/>
    </source>
</evidence>
<evidence type="ECO:0000256" key="4">
    <source>
        <dbReference type="ARBA" id="ARBA00022679"/>
    </source>
</evidence>
<organism evidence="14 15">
    <name type="scientific">Diutina rugosa</name>
    <name type="common">Yeast</name>
    <name type="synonym">Candida rugosa</name>
    <dbReference type="NCBI Taxonomy" id="5481"/>
    <lineage>
        <taxon>Eukaryota</taxon>
        <taxon>Fungi</taxon>
        <taxon>Dikarya</taxon>
        <taxon>Ascomycota</taxon>
        <taxon>Saccharomycotina</taxon>
        <taxon>Pichiomycetes</taxon>
        <taxon>Debaryomycetaceae</taxon>
        <taxon>Diutina</taxon>
    </lineage>
</organism>
<protein>
    <recommendedName>
        <fullName evidence="9">choline-phosphate cytidylyltransferase</fullName>
        <ecNumber evidence="9">2.7.7.15</ecNumber>
    </recommendedName>
    <alternativeName>
        <fullName evidence="10">CTP:phosphocholine cytidylyltransferase</fullName>
    </alternativeName>
    <alternativeName>
        <fullName evidence="11">Phosphorylcholine transferase</fullName>
    </alternativeName>
</protein>
<evidence type="ECO:0000256" key="10">
    <source>
        <dbReference type="ARBA" id="ARBA00076205"/>
    </source>
</evidence>
<reference evidence="14 15" key="1">
    <citation type="submission" date="2019-07" db="EMBL/GenBank/DDBJ databases">
        <title>Genome assembly of two rare yeast pathogens: Diutina rugosa and Trichomonascus ciferrii.</title>
        <authorList>
            <person name="Mixao V."/>
            <person name="Saus E."/>
            <person name="Hansen A."/>
            <person name="Lass-Flor C."/>
            <person name="Gabaldon T."/>
        </authorList>
    </citation>
    <scope>NUCLEOTIDE SEQUENCE [LARGE SCALE GENOMIC DNA]</scope>
    <source>
        <strain evidence="14 15">CBS 613</strain>
    </source>
</reference>
<name>A0A642UXF2_DIURU</name>
<dbReference type="RefSeq" id="XP_034012940.1">
    <property type="nucleotide sequence ID" value="XM_034154876.1"/>
</dbReference>
<accession>A0A642UXF2</accession>
<evidence type="ECO:0000313" key="14">
    <source>
        <dbReference type="EMBL" id="KAA8903734.1"/>
    </source>
</evidence>
<dbReference type="FunFam" id="3.40.50.620:FF:000147">
    <property type="entry name" value="Cholinephosphate cytidylyltransferase"/>
    <property type="match status" value="1"/>
</dbReference>
<evidence type="ECO:0000256" key="1">
    <source>
        <dbReference type="ARBA" id="ARBA00010101"/>
    </source>
</evidence>
<dbReference type="CDD" id="cd02174">
    <property type="entry name" value="CCT"/>
    <property type="match status" value="1"/>
</dbReference>
<evidence type="ECO:0000256" key="12">
    <source>
        <dbReference type="SAM" id="MobiDB-lite"/>
    </source>
</evidence>
<evidence type="ECO:0000256" key="7">
    <source>
        <dbReference type="ARBA" id="ARBA00023209"/>
    </source>
</evidence>
<dbReference type="VEuPathDB" id="FungiDB:DIURU_002246"/>
<feature type="compositionally biased region" description="Low complexity" evidence="12">
    <location>
        <begin position="378"/>
        <end position="395"/>
    </location>
</feature>
<keyword evidence="7" id="KW-0594">Phospholipid biosynthesis</keyword>
<evidence type="ECO:0000256" key="8">
    <source>
        <dbReference type="ARBA" id="ARBA00023264"/>
    </source>
</evidence>
<dbReference type="InterPro" id="IPR045049">
    <property type="entry name" value="Pcy1-like"/>
</dbReference>
<dbReference type="GO" id="GO:0005635">
    <property type="term" value="C:nuclear envelope"/>
    <property type="evidence" value="ECO:0007669"/>
    <property type="project" value="TreeGrafter"/>
</dbReference>
<evidence type="ECO:0000259" key="13">
    <source>
        <dbReference type="Pfam" id="PF01467"/>
    </source>
</evidence>
<dbReference type="PANTHER" id="PTHR10739">
    <property type="entry name" value="CYTIDYLYLTRANSFERASE"/>
    <property type="match status" value="1"/>
</dbReference>
<proteinExistence type="inferred from homology"/>
<dbReference type="Pfam" id="PF01467">
    <property type="entry name" value="CTP_transf_like"/>
    <property type="match status" value="1"/>
</dbReference>
<feature type="region of interest" description="Disordered" evidence="12">
    <location>
        <begin position="24"/>
        <end position="73"/>
    </location>
</feature>
<dbReference type="InterPro" id="IPR041723">
    <property type="entry name" value="CCT"/>
</dbReference>
<dbReference type="PANTHER" id="PTHR10739:SF13">
    <property type="entry name" value="CHOLINE-PHOSPHATE CYTIDYLYLTRANSFERASE"/>
    <property type="match status" value="1"/>
</dbReference>
<dbReference type="SUPFAM" id="SSF52374">
    <property type="entry name" value="Nucleotidylyl transferase"/>
    <property type="match status" value="1"/>
</dbReference>
<dbReference type="InterPro" id="IPR014729">
    <property type="entry name" value="Rossmann-like_a/b/a_fold"/>
</dbReference>
<comment type="caution">
    <text evidence="14">The sequence shown here is derived from an EMBL/GenBank/DDBJ whole genome shotgun (WGS) entry which is preliminary data.</text>
</comment>
<dbReference type="EC" id="2.7.7.15" evidence="9"/>